<dbReference type="PROSITE" id="PS51177">
    <property type="entry name" value="LUMAZINE_BIND"/>
    <property type="match status" value="2"/>
</dbReference>
<dbReference type="PANTHER" id="PTHR21098:SF0">
    <property type="entry name" value="RIBOFLAVIN SYNTHASE"/>
    <property type="match status" value="1"/>
</dbReference>
<dbReference type="STRING" id="397945.Aave_4731"/>
<dbReference type="NCBIfam" id="NF009566">
    <property type="entry name" value="PRK13020.1"/>
    <property type="match status" value="1"/>
</dbReference>
<proteinExistence type="predicted"/>
<dbReference type="InterPro" id="IPR001783">
    <property type="entry name" value="Lumazine-bd"/>
</dbReference>
<feature type="domain" description="Lumazine-binding" evidence="4">
    <location>
        <begin position="118"/>
        <end position="216"/>
    </location>
</feature>
<keyword evidence="5" id="KW-0808">Transferase</keyword>
<dbReference type="EC" id="2.5.1.9" evidence="2"/>
<evidence type="ECO:0000256" key="2">
    <source>
        <dbReference type="NCBIfam" id="TIGR00187"/>
    </source>
</evidence>
<dbReference type="EMBL" id="CP000512">
    <property type="protein sequence ID" value="ABM35263.1"/>
    <property type="molecule type" value="Genomic_DNA"/>
</dbReference>
<name>A1TWC5_PARC0</name>
<evidence type="ECO:0000256" key="3">
    <source>
        <dbReference type="PROSITE-ProRule" id="PRU00524"/>
    </source>
</evidence>
<reference evidence="5 6" key="1">
    <citation type="submission" date="2006-12" db="EMBL/GenBank/DDBJ databases">
        <title>Complete sequence of Acidovorax avenae subsp. citrulli AAC00-1.</title>
        <authorList>
            <consortium name="US DOE Joint Genome Institute"/>
            <person name="Copeland A."/>
            <person name="Lucas S."/>
            <person name="Lapidus A."/>
            <person name="Barry K."/>
            <person name="Detter J.C."/>
            <person name="Glavina del Rio T."/>
            <person name="Dalin E."/>
            <person name="Tice H."/>
            <person name="Pitluck S."/>
            <person name="Kiss H."/>
            <person name="Brettin T."/>
            <person name="Bruce D."/>
            <person name="Han C."/>
            <person name="Tapia R."/>
            <person name="Gilna P."/>
            <person name="Schmutz J."/>
            <person name="Larimer F."/>
            <person name="Land M."/>
            <person name="Hauser L."/>
            <person name="Kyrpides N."/>
            <person name="Kim E."/>
            <person name="Stahl D."/>
            <person name="Richardson P."/>
        </authorList>
    </citation>
    <scope>NUCLEOTIDE SEQUENCE [LARGE SCALE GENOMIC DNA]</scope>
    <source>
        <strain evidence="5 6">AAC00-1</strain>
    </source>
</reference>
<dbReference type="Gene3D" id="2.40.30.20">
    <property type="match status" value="2"/>
</dbReference>
<gene>
    <name evidence="5" type="ordered locus">Aave_4731</name>
</gene>
<dbReference type="InterPro" id="IPR023366">
    <property type="entry name" value="ATP_synth_asu-like_sf"/>
</dbReference>
<dbReference type="Proteomes" id="UP000002596">
    <property type="component" value="Chromosome"/>
</dbReference>
<dbReference type="HOGENOM" id="CLU_034388_0_0_4"/>
<dbReference type="Pfam" id="PF00677">
    <property type="entry name" value="Lum_binding"/>
    <property type="match status" value="2"/>
</dbReference>
<dbReference type="InterPro" id="IPR017938">
    <property type="entry name" value="Riboflavin_synthase-like_b-brl"/>
</dbReference>
<dbReference type="KEGG" id="aav:Aave_4731"/>
<dbReference type="SUPFAM" id="SSF63380">
    <property type="entry name" value="Riboflavin synthase domain-like"/>
    <property type="match status" value="2"/>
</dbReference>
<keyword evidence="1" id="KW-0677">Repeat</keyword>
<sequence>MAQCPGASPLPSSTRVFRAMFTGIVQATATLAELQDREGLRTFVIEFPPGFCEGLAIGASVAVDGVCLTVTRLVSPSSVAFDAMLQSLNVTTLGGYAAGRRVNVERAARDGAEIGGHPLSGHIDFAATLQSVRDSENNRVWRVAVPPPFRRYVFAKGYIALHGASLTVAEVNRAEGWFEVWLIPETRRATVFEDLRAGDALNVEIERSTQVVVDTVREAVEESLGELRPALEALLREKGLSLDDFVRPPAALQR</sequence>
<accession>A1TWC5</accession>
<evidence type="ECO:0000313" key="6">
    <source>
        <dbReference type="Proteomes" id="UP000002596"/>
    </source>
</evidence>
<feature type="repeat" description="Lumazine-binding" evidence="3">
    <location>
        <begin position="118"/>
        <end position="216"/>
    </location>
</feature>
<dbReference type="eggNOG" id="COG0307">
    <property type="taxonomic scope" value="Bacteria"/>
</dbReference>
<evidence type="ECO:0000259" key="4">
    <source>
        <dbReference type="PROSITE" id="PS51177"/>
    </source>
</evidence>
<dbReference type="NCBIfam" id="NF006767">
    <property type="entry name" value="PRK09289.1"/>
    <property type="match status" value="1"/>
</dbReference>
<feature type="repeat" description="Lumazine-binding" evidence="3">
    <location>
        <begin position="20"/>
        <end position="117"/>
    </location>
</feature>
<evidence type="ECO:0000256" key="1">
    <source>
        <dbReference type="ARBA" id="ARBA00022737"/>
    </source>
</evidence>
<dbReference type="PANTHER" id="PTHR21098">
    <property type="entry name" value="RIBOFLAVIN SYNTHASE ALPHA CHAIN"/>
    <property type="match status" value="1"/>
</dbReference>
<protein>
    <recommendedName>
        <fullName evidence="2">Riboflavin synthase</fullName>
        <ecNumber evidence="2">2.5.1.9</ecNumber>
    </recommendedName>
</protein>
<organism evidence="5 6">
    <name type="scientific">Paracidovorax citrulli (strain AAC00-1)</name>
    <name type="common">Acidovorax citrulli</name>
    <dbReference type="NCBI Taxonomy" id="397945"/>
    <lineage>
        <taxon>Bacteria</taxon>
        <taxon>Pseudomonadati</taxon>
        <taxon>Pseudomonadota</taxon>
        <taxon>Betaproteobacteria</taxon>
        <taxon>Burkholderiales</taxon>
        <taxon>Comamonadaceae</taxon>
        <taxon>Paracidovorax</taxon>
    </lineage>
</organism>
<dbReference type="NCBIfam" id="TIGR00187">
    <property type="entry name" value="ribE"/>
    <property type="match status" value="1"/>
</dbReference>
<evidence type="ECO:0000313" key="5">
    <source>
        <dbReference type="EMBL" id="ABM35263.1"/>
    </source>
</evidence>
<dbReference type="GO" id="GO:0009231">
    <property type="term" value="P:riboflavin biosynthetic process"/>
    <property type="evidence" value="ECO:0007669"/>
    <property type="project" value="TreeGrafter"/>
</dbReference>
<dbReference type="GO" id="GO:0004746">
    <property type="term" value="F:riboflavin synthase activity"/>
    <property type="evidence" value="ECO:0007669"/>
    <property type="project" value="UniProtKB-UniRule"/>
</dbReference>
<dbReference type="CDD" id="cd00402">
    <property type="entry name" value="Riboflavin_synthase_like"/>
    <property type="match status" value="1"/>
</dbReference>
<dbReference type="InterPro" id="IPR026017">
    <property type="entry name" value="Lumazine-bd_dom"/>
</dbReference>
<feature type="domain" description="Lumazine-binding" evidence="4">
    <location>
        <begin position="20"/>
        <end position="117"/>
    </location>
</feature>
<dbReference type="AlphaFoldDB" id="A1TWC5"/>